<protein>
    <submittedName>
        <fullName evidence="1">Uncharacterized protein</fullName>
    </submittedName>
</protein>
<keyword evidence="2" id="KW-1185">Reference proteome</keyword>
<evidence type="ECO:0000313" key="1">
    <source>
        <dbReference type="EMBL" id="KAL0184655.1"/>
    </source>
</evidence>
<proteinExistence type="predicted"/>
<dbReference type="Proteomes" id="UP001529510">
    <property type="component" value="Unassembled WGS sequence"/>
</dbReference>
<gene>
    <name evidence="1" type="ORF">M9458_020351</name>
</gene>
<name>A0ABD0QF02_CIRMR</name>
<dbReference type="AlphaFoldDB" id="A0ABD0QF02"/>
<organism evidence="1 2">
    <name type="scientific">Cirrhinus mrigala</name>
    <name type="common">Mrigala</name>
    <dbReference type="NCBI Taxonomy" id="683832"/>
    <lineage>
        <taxon>Eukaryota</taxon>
        <taxon>Metazoa</taxon>
        <taxon>Chordata</taxon>
        <taxon>Craniata</taxon>
        <taxon>Vertebrata</taxon>
        <taxon>Euteleostomi</taxon>
        <taxon>Actinopterygii</taxon>
        <taxon>Neopterygii</taxon>
        <taxon>Teleostei</taxon>
        <taxon>Ostariophysi</taxon>
        <taxon>Cypriniformes</taxon>
        <taxon>Cyprinidae</taxon>
        <taxon>Labeoninae</taxon>
        <taxon>Labeonini</taxon>
        <taxon>Cirrhinus</taxon>
    </lineage>
</organism>
<comment type="caution">
    <text evidence="1">The sequence shown here is derived from an EMBL/GenBank/DDBJ whole genome shotgun (WGS) entry which is preliminary data.</text>
</comment>
<reference evidence="1 2" key="1">
    <citation type="submission" date="2024-05" db="EMBL/GenBank/DDBJ databases">
        <title>Genome sequencing and assembly of Indian major carp, Cirrhinus mrigala (Hamilton, 1822).</title>
        <authorList>
            <person name="Mohindra V."/>
            <person name="Chowdhury L.M."/>
            <person name="Lal K."/>
            <person name="Jena J.K."/>
        </authorList>
    </citation>
    <scope>NUCLEOTIDE SEQUENCE [LARGE SCALE GENOMIC DNA]</scope>
    <source>
        <strain evidence="1">CM1030</strain>
        <tissue evidence="1">Blood</tissue>
    </source>
</reference>
<evidence type="ECO:0000313" key="2">
    <source>
        <dbReference type="Proteomes" id="UP001529510"/>
    </source>
</evidence>
<sequence>MMVQAQGQHRDLIQSIEGLPSSQGPSPLDQDLLLLKATSLATMTCLSDCLHILQLQQVARQKIPLG</sequence>
<dbReference type="EMBL" id="JAMKFB020000009">
    <property type="protein sequence ID" value="KAL0184655.1"/>
    <property type="molecule type" value="Genomic_DNA"/>
</dbReference>
<feature type="non-terminal residue" evidence="1">
    <location>
        <position position="66"/>
    </location>
</feature>
<accession>A0ABD0QF02</accession>